<dbReference type="InterPro" id="IPR043504">
    <property type="entry name" value="Peptidase_S1_PA_chymotrypsin"/>
</dbReference>
<evidence type="ECO:0000256" key="7">
    <source>
        <dbReference type="SAM" id="SignalP"/>
    </source>
</evidence>
<dbReference type="Pfam" id="PF08621">
    <property type="entry name" value="RPAP1_N"/>
    <property type="match status" value="1"/>
</dbReference>
<dbReference type="SMART" id="SM00020">
    <property type="entry name" value="Tryp_SPc"/>
    <property type="match status" value="1"/>
</dbReference>
<name>A0A1J1IC21_9DIPT</name>
<feature type="chain" id="PRO_5012543189" evidence="7">
    <location>
        <begin position="19"/>
        <end position="1435"/>
    </location>
</feature>
<dbReference type="GO" id="GO:0006366">
    <property type="term" value="P:transcription by RNA polymerase II"/>
    <property type="evidence" value="ECO:0007669"/>
    <property type="project" value="InterPro"/>
</dbReference>
<dbReference type="InterPro" id="IPR057989">
    <property type="entry name" value="TPR_RPAP1/MINIYO-like"/>
</dbReference>
<organism evidence="9 10">
    <name type="scientific">Clunio marinus</name>
    <dbReference type="NCBI Taxonomy" id="568069"/>
    <lineage>
        <taxon>Eukaryota</taxon>
        <taxon>Metazoa</taxon>
        <taxon>Ecdysozoa</taxon>
        <taxon>Arthropoda</taxon>
        <taxon>Hexapoda</taxon>
        <taxon>Insecta</taxon>
        <taxon>Pterygota</taxon>
        <taxon>Neoptera</taxon>
        <taxon>Endopterygota</taxon>
        <taxon>Diptera</taxon>
        <taxon>Nematocera</taxon>
        <taxon>Chironomoidea</taxon>
        <taxon>Chironomidae</taxon>
        <taxon>Clunio</taxon>
    </lineage>
</organism>
<dbReference type="GO" id="GO:0006508">
    <property type="term" value="P:proteolysis"/>
    <property type="evidence" value="ECO:0007669"/>
    <property type="project" value="InterPro"/>
</dbReference>
<feature type="domain" description="Peptidase S1" evidence="8">
    <location>
        <begin position="28"/>
        <end position="287"/>
    </location>
</feature>
<evidence type="ECO:0000256" key="5">
    <source>
        <dbReference type="ARBA" id="ARBA00024195"/>
    </source>
</evidence>
<keyword evidence="3" id="KW-0804">Transcription</keyword>
<dbReference type="PRINTS" id="PR00722">
    <property type="entry name" value="CHYMOTRYPSIN"/>
</dbReference>
<dbReference type="EMBL" id="CVRI01000047">
    <property type="protein sequence ID" value="CRK97831.1"/>
    <property type="molecule type" value="Genomic_DNA"/>
</dbReference>
<dbReference type="InterPro" id="IPR016024">
    <property type="entry name" value="ARM-type_fold"/>
</dbReference>
<dbReference type="STRING" id="568069.A0A1J1IC21"/>
<feature type="compositionally biased region" description="Acidic residues" evidence="6">
    <location>
        <begin position="411"/>
        <end position="423"/>
    </location>
</feature>
<dbReference type="Pfam" id="PF00089">
    <property type="entry name" value="Trypsin"/>
    <property type="match status" value="1"/>
</dbReference>
<dbReference type="OrthoDB" id="348201at2759"/>
<keyword evidence="4" id="KW-0539">Nucleus</keyword>
<evidence type="ECO:0000256" key="3">
    <source>
        <dbReference type="ARBA" id="ARBA00023163"/>
    </source>
</evidence>
<gene>
    <name evidence="9" type="ORF">CLUMA_CG011207</name>
</gene>
<evidence type="ECO:0000256" key="1">
    <source>
        <dbReference type="ARBA" id="ARBA00004123"/>
    </source>
</evidence>
<feature type="region of interest" description="Disordered" evidence="6">
    <location>
        <begin position="306"/>
        <end position="331"/>
    </location>
</feature>
<dbReference type="Pfam" id="PF08620">
    <property type="entry name" value="RPAP1_C"/>
    <property type="match status" value="1"/>
</dbReference>
<dbReference type="InterPro" id="IPR013929">
    <property type="entry name" value="RPAP1_C"/>
</dbReference>
<feature type="region of interest" description="Disordered" evidence="6">
    <location>
        <begin position="351"/>
        <end position="441"/>
    </location>
</feature>
<evidence type="ECO:0000313" key="10">
    <source>
        <dbReference type="Proteomes" id="UP000183832"/>
    </source>
</evidence>
<dbReference type="GO" id="GO:0004252">
    <property type="term" value="F:serine-type endopeptidase activity"/>
    <property type="evidence" value="ECO:0007669"/>
    <property type="project" value="InterPro"/>
</dbReference>
<dbReference type="Proteomes" id="UP000183832">
    <property type="component" value="Unassembled WGS sequence"/>
</dbReference>
<comment type="similarity">
    <text evidence="2">Belongs to the RPAP1 family.</text>
</comment>
<evidence type="ECO:0000256" key="6">
    <source>
        <dbReference type="SAM" id="MobiDB-lite"/>
    </source>
</evidence>
<keyword evidence="7" id="KW-0732">Signal</keyword>
<dbReference type="InterPro" id="IPR039913">
    <property type="entry name" value="RPAP1/Rba50"/>
</dbReference>
<evidence type="ECO:0000256" key="2">
    <source>
        <dbReference type="ARBA" id="ARBA00009953"/>
    </source>
</evidence>
<dbReference type="CDD" id="cd00190">
    <property type="entry name" value="Tryp_SPc"/>
    <property type="match status" value="1"/>
</dbReference>
<feature type="compositionally biased region" description="Polar residues" evidence="6">
    <location>
        <begin position="312"/>
        <end position="323"/>
    </location>
</feature>
<dbReference type="InterPro" id="IPR009003">
    <property type="entry name" value="Peptidase_S1_PA"/>
</dbReference>
<keyword evidence="10" id="KW-1185">Reference proteome</keyword>
<evidence type="ECO:0000259" key="8">
    <source>
        <dbReference type="PROSITE" id="PS50240"/>
    </source>
</evidence>
<dbReference type="PANTHER" id="PTHR21483:SF18">
    <property type="entry name" value="RNA POLYMERASE II-ASSOCIATED PROTEIN 1"/>
    <property type="match status" value="1"/>
</dbReference>
<proteinExistence type="inferred from homology"/>
<dbReference type="InterPro" id="IPR001254">
    <property type="entry name" value="Trypsin_dom"/>
</dbReference>
<dbReference type="Pfam" id="PF25766">
    <property type="entry name" value="TPR_RPAP1"/>
    <property type="match status" value="1"/>
</dbReference>
<protein>
    <submittedName>
        <fullName evidence="9">CLUMA_CG011207, isoform A</fullName>
    </submittedName>
</protein>
<dbReference type="SUPFAM" id="SSF48371">
    <property type="entry name" value="ARM repeat"/>
    <property type="match status" value="1"/>
</dbReference>
<feature type="region of interest" description="Disordered" evidence="6">
    <location>
        <begin position="468"/>
        <end position="489"/>
    </location>
</feature>
<evidence type="ECO:0000256" key="4">
    <source>
        <dbReference type="ARBA" id="ARBA00023242"/>
    </source>
</evidence>
<comment type="similarity">
    <text evidence="5">Belongs to the peptidase S1 family. CLIP subfamily.</text>
</comment>
<accession>A0A1J1IC21</accession>
<reference evidence="9 10" key="1">
    <citation type="submission" date="2015-04" db="EMBL/GenBank/DDBJ databases">
        <authorList>
            <person name="Syromyatnikov M.Y."/>
            <person name="Popov V.N."/>
        </authorList>
    </citation>
    <scope>NUCLEOTIDE SEQUENCE [LARGE SCALE GENOMIC DNA]</scope>
</reference>
<sequence length="1435" mass="164705">MWFKLVAAIVLSNSFVTASKDCDGSVINEGGLIPSSQKNKAGFGEFPWTVALYKKDSPNPHCAGAIIDDSTIITTAFCLTKITNPSDLIIRAGLWDLNRTSVEDYQMQQRVASDLKPHPKNTSPDPIDNDIAIVRVSQPFKFNQYIHEVCLDTGNLKVSPDGCFATGWGAETYATQNELSQYLKKIRMDQVDHKTCEKQLGIAFNDQKFTLPESFFCAGGNEFDLCIGDAGAPVICPIVGVPNKFVLTGLSSYGVKCFTETPGVYTKINIRMIPRPKKTDTMDDVLEMQNKYLKQKTEENFQPAAQAIRPEGSSSEEPTSKQSVFAKRRNLKQSEGDKKLKTVDVVGEVVERGSSGCSSEEFDDEAGPSAADKGFPSTSPIDICSPKKTKGKKSLFSQMVKSQKKVPQEAADTDSNNDEEMKESDETSSSSQEETIKEFSKMTEEEILAQRSKLIGSMDPKMVEFLRSRKQPKESIARSSPSKLKVPPKSISADEIPALDFLHNPNAMNWLHFDVIEPEKLEWTRNIGKSIPNLQPGETYEARFDLKGFLLPYIEENKEEIAPGKEKDDRELYMHEKDPHRPGYALQELFRLSRANVLQQRVTALNAISGIINIYNQGYYDGILDLPITRIYFLLRLALDENTPATLEASSRALANLFYNDADETLLDLLYETSYGFVQPIMDNSRASIAGIGVEDTEIDLESSLKNLTLDEGRKLFESNVDDVYNEKDIDKQYLSDLHLAEVNLAESFMRTNILERITYILTVTQPSTVTINSCLKILIRLSRVSQEFATKILNKKNLMEHMIGELLPTSGSPKVYHLVLKLFRVISSYDRVLCQELKKLGAVETAKKLVLMTHNLNVGMLKVHIESFRFLRLYFHLFIDENLFKEMVSPIRFLMEWHYQNLNFQLESHFIVRQHACALMYLFKCGDLVHTFSYFSETFKSCISKWFQMAYRDGLNEFSQKLLLSAVLDIGKPIVERATGFFFDFVDNHLLKFLQSQHYYRITKNLTTTSPLIRDGHDRCNIHKPLINLGSIIRRYEDSPPTLIFTPDYSIFFIDALLNFTDAYNNSSNVKNNDYYHKICGAFFNEEVEKYFEKFSTQYSKKLSTNWFLKAEINFIYNLLNSKLVQFNSCLLAAVFNLITCLTKENLARIISLFKCFVFSSRYYYGHDNTQEEFERWKYIYNGIVVSRVGDLSKIKMKIAVAENWNQLILTESWPYSLLMILLYRAEVESSEKIIVHTELTEEDIIVTTLKFTLMLEKNNIQLISTNQKLMYLMLIYFGENRNFLDPPVKQLILKKLKTMRHFHFPKRFNMKLNKEKSFESIFKMFLDAFQSNSFNDEVFSIFVMVPLPQKYDIKWRKLVWMEHSTDLKFVTCKEEDLFDDINEYLFPIETDAELLKAYEQVLNSNLLKEDSVLRKIAEHHVKHALKETSISTS</sequence>
<comment type="subcellular location">
    <subcellularLocation>
        <location evidence="1">Nucleus</location>
    </subcellularLocation>
</comment>
<feature type="signal peptide" evidence="7">
    <location>
        <begin position="1"/>
        <end position="18"/>
    </location>
</feature>
<dbReference type="Gene3D" id="2.40.10.10">
    <property type="entry name" value="Trypsin-like serine proteases"/>
    <property type="match status" value="2"/>
</dbReference>
<dbReference type="InterPro" id="IPR013930">
    <property type="entry name" value="RPAP1_N"/>
</dbReference>
<dbReference type="PANTHER" id="PTHR21483">
    <property type="entry name" value="RNA POLYMERASE II-ASSOCIATED PROTEIN 1"/>
    <property type="match status" value="1"/>
</dbReference>
<feature type="compositionally biased region" description="Low complexity" evidence="6">
    <location>
        <begin position="479"/>
        <end position="489"/>
    </location>
</feature>
<dbReference type="SUPFAM" id="SSF50494">
    <property type="entry name" value="Trypsin-like serine proteases"/>
    <property type="match status" value="1"/>
</dbReference>
<dbReference type="InterPro" id="IPR001314">
    <property type="entry name" value="Peptidase_S1A"/>
</dbReference>
<dbReference type="PROSITE" id="PS50240">
    <property type="entry name" value="TRYPSIN_DOM"/>
    <property type="match status" value="1"/>
</dbReference>
<evidence type="ECO:0000313" key="9">
    <source>
        <dbReference type="EMBL" id="CRK97831.1"/>
    </source>
</evidence>